<comment type="caution">
    <text evidence="1">The sequence shown here is derived from an EMBL/GenBank/DDBJ whole genome shotgun (WGS) entry which is preliminary data.</text>
</comment>
<evidence type="ECO:0000313" key="2">
    <source>
        <dbReference type="Proteomes" id="UP001239111"/>
    </source>
</evidence>
<accession>A0ACC2P924</accession>
<dbReference type="EMBL" id="CM056742">
    <property type="protein sequence ID" value="KAJ8679941.1"/>
    <property type="molecule type" value="Genomic_DNA"/>
</dbReference>
<gene>
    <name evidence="1" type="ORF">QAD02_015728</name>
</gene>
<organism evidence="1 2">
    <name type="scientific">Eretmocerus hayati</name>
    <dbReference type="NCBI Taxonomy" id="131215"/>
    <lineage>
        <taxon>Eukaryota</taxon>
        <taxon>Metazoa</taxon>
        <taxon>Ecdysozoa</taxon>
        <taxon>Arthropoda</taxon>
        <taxon>Hexapoda</taxon>
        <taxon>Insecta</taxon>
        <taxon>Pterygota</taxon>
        <taxon>Neoptera</taxon>
        <taxon>Endopterygota</taxon>
        <taxon>Hymenoptera</taxon>
        <taxon>Apocrita</taxon>
        <taxon>Proctotrupomorpha</taxon>
        <taxon>Chalcidoidea</taxon>
        <taxon>Aphelinidae</taxon>
        <taxon>Aphelininae</taxon>
        <taxon>Eretmocerus</taxon>
    </lineage>
</organism>
<name>A0ACC2P924_9HYME</name>
<keyword evidence="2" id="KW-1185">Reference proteome</keyword>
<protein>
    <submittedName>
        <fullName evidence="1">Uncharacterized protein</fullName>
    </submittedName>
</protein>
<proteinExistence type="predicted"/>
<sequence length="439" mass="50458">MLNREVFDRFVELFRVSFDPEVDENRNNYGDSYSRIRNQNRTAVFCYLNDTQITQGAAFPGHITTRFRADYLKNKLDLCTHLVFGAAYVTYEGNVRPFNPDRLTDQSGDGLSFNELGNLKSQRPGLEIILSIAGDPTVYSQVARQRQNFVTQIRNLMNLYKFDGVNIDWRYPGRREDPDQDRKNFKDMIRDLRTMLRGEGKSLMASITHQSQGLRDGYDFTNDLLEHVDYWLIMAFEYFNHQSNKIGANAPIRSKEPFGVEKSIYELKNKFGEHSFRLILAVPFYGKQYQLRNRLSRDYESPLGKDFINNHAPAESVMFPYREICKKLNSNHWRQGYDSDAGTAYAVHETSAIVYDDTESVRAKVRLALQNGLGGVMAYSVDMDDYTGSCSQQDRCQQFPLLQAMHDAVQRGSSSSLAPSRISLLMAILFTVALIKMRS</sequence>
<evidence type="ECO:0000313" key="1">
    <source>
        <dbReference type="EMBL" id="KAJ8679941.1"/>
    </source>
</evidence>
<dbReference type="Proteomes" id="UP001239111">
    <property type="component" value="Chromosome 2"/>
</dbReference>
<reference evidence="1" key="1">
    <citation type="submission" date="2023-04" db="EMBL/GenBank/DDBJ databases">
        <title>A chromosome-level genome assembly of the parasitoid wasp Eretmocerus hayati.</title>
        <authorList>
            <person name="Zhong Y."/>
            <person name="Liu S."/>
            <person name="Liu Y."/>
        </authorList>
    </citation>
    <scope>NUCLEOTIDE SEQUENCE</scope>
    <source>
        <strain evidence="1">ZJU_SS_LIU_2023</strain>
    </source>
</reference>